<evidence type="ECO:0000256" key="7">
    <source>
        <dbReference type="ARBA" id="ARBA00023054"/>
    </source>
</evidence>
<evidence type="ECO:0000313" key="17">
    <source>
        <dbReference type="EMBL" id="KAK4042580.1"/>
    </source>
</evidence>
<feature type="compositionally biased region" description="Polar residues" evidence="15">
    <location>
        <begin position="692"/>
        <end position="703"/>
    </location>
</feature>
<feature type="compositionally biased region" description="Pro residues" evidence="15">
    <location>
        <begin position="943"/>
        <end position="973"/>
    </location>
</feature>
<feature type="compositionally biased region" description="Low complexity" evidence="15">
    <location>
        <begin position="51"/>
        <end position="60"/>
    </location>
</feature>
<comment type="function">
    <text evidence="11">Required for assembly of the mitotic spindle.</text>
</comment>
<dbReference type="GO" id="GO:0008017">
    <property type="term" value="F:microtubule binding"/>
    <property type="evidence" value="ECO:0007669"/>
    <property type="project" value="InterPro"/>
</dbReference>
<dbReference type="PROSITE" id="PS50067">
    <property type="entry name" value="KINESIN_MOTOR_2"/>
    <property type="match status" value="1"/>
</dbReference>
<dbReference type="InterPro" id="IPR019821">
    <property type="entry name" value="Kinesin_motor_CS"/>
</dbReference>
<feature type="compositionally biased region" description="Polar residues" evidence="15">
    <location>
        <begin position="65"/>
        <end position="78"/>
    </location>
</feature>
<dbReference type="AlphaFoldDB" id="A0AAN6PQ64"/>
<keyword evidence="18" id="KW-1185">Reference proteome</keyword>
<protein>
    <recommendedName>
        <fullName evidence="12">Kinesin-like protein KIP2</fullName>
    </recommendedName>
</protein>
<feature type="coiled-coil region" evidence="14">
    <location>
        <begin position="760"/>
        <end position="787"/>
    </location>
</feature>
<keyword evidence="3" id="KW-0132">Cell division</keyword>
<dbReference type="PRINTS" id="PR00380">
    <property type="entry name" value="KINESINHEAVY"/>
</dbReference>
<evidence type="ECO:0000256" key="3">
    <source>
        <dbReference type="ARBA" id="ARBA00022618"/>
    </source>
</evidence>
<comment type="similarity">
    <text evidence="13">Belongs to the TRAFAC class myosin-kinesin ATPase superfamily. Kinesin family.</text>
</comment>
<dbReference type="GO" id="GO:0051301">
    <property type="term" value="P:cell division"/>
    <property type="evidence" value="ECO:0007669"/>
    <property type="project" value="UniProtKB-KW"/>
</dbReference>
<evidence type="ECO:0000256" key="4">
    <source>
        <dbReference type="ARBA" id="ARBA00022741"/>
    </source>
</evidence>
<evidence type="ECO:0000256" key="9">
    <source>
        <dbReference type="ARBA" id="ARBA00023212"/>
    </source>
</evidence>
<evidence type="ECO:0000256" key="14">
    <source>
        <dbReference type="SAM" id="Coils"/>
    </source>
</evidence>
<keyword evidence="5" id="KW-0498">Mitosis</keyword>
<organism evidence="17 18">
    <name type="scientific">Parachaetomium inaequale</name>
    <dbReference type="NCBI Taxonomy" id="2588326"/>
    <lineage>
        <taxon>Eukaryota</taxon>
        <taxon>Fungi</taxon>
        <taxon>Dikarya</taxon>
        <taxon>Ascomycota</taxon>
        <taxon>Pezizomycotina</taxon>
        <taxon>Sordariomycetes</taxon>
        <taxon>Sordariomycetidae</taxon>
        <taxon>Sordariales</taxon>
        <taxon>Chaetomiaceae</taxon>
        <taxon>Parachaetomium</taxon>
    </lineage>
</organism>
<feature type="region of interest" description="Disordered" evidence="15">
    <location>
        <begin position="841"/>
        <end position="884"/>
    </location>
</feature>
<dbReference type="InterPro" id="IPR001752">
    <property type="entry name" value="Kinesin_motor_dom"/>
</dbReference>
<evidence type="ECO:0000256" key="13">
    <source>
        <dbReference type="PROSITE-ProRule" id="PRU00283"/>
    </source>
</evidence>
<feature type="region of interest" description="Disordered" evidence="15">
    <location>
        <begin position="917"/>
        <end position="977"/>
    </location>
</feature>
<dbReference type="PANTHER" id="PTHR47968:SF75">
    <property type="entry name" value="CENTROMERE-ASSOCIATED PROTEIN E"/>
    <property type="match status" value="1"/>
</dbReference>
<proteinExistence type="inferred from homology"/>
<evidence type="ECO:0000256" key="6">
    <source>
        <dbReference type="ARBA" id="ARBA00022840"/>
    </source>
</evidence>
<evidence type="ECO:0000256" key="11">
    <source>
        <dbReference type="ARBA" id="ARBA00054086"/>
    </source>
</evidence>
<dbReference type="SMART" id="SM00129">
    <property type="entry name" value="KISc"/>
    <property type="match status" value="1"/>
</dbReference>
<feature type="compositionally biased region" description="Polar residues" evidence="15">
    <location>
        <begin position="712"/>
        <end position="721"/>
    </location>
</feature>
<keyword evidence="7 14" id="KW-0175">Coiled coil</keyword>
<dbReference type="Proteomes" id="UP001303115">
    <property type="component" value="Unassembled WGS sequence"/>
</dbReference>
<feature type="compositionally biased region" description="Polar residues" evidence="15">
    <location>
        <begin position="31"/>
        <end position="48"/>
    </location>
</feature>
<dbReference type="SUPFAM" id="SSF52540">
    <property type="entry name" value="P-loop containing nucleoside triphosphate hydrolases"/>
    <property type="match status" value="1"/>
</dbReference>
<keyword evidence="8 13" id="KW-0505">Motor protein</keyword>
<keyword evidence="9" id="KW-0206">Cytoskeleton</keyword>
<evidence type="ECO:0000256" key="5">
    <source>
        <dbReference type="ARBA" id="ARBA00022776"/>
    </source>
</evidence>
<dbReference type="GO" id="GO:0003777">
    <property type="term" value="F:microtubule motor activity"/>
    <property type="evidence" value="ECO:0007669"/>
    <property type="project" value="InterPro"/>
</dbReference>
<dbReference type="GO" id="GO:0005856">
    <property type="term" value="C:cytoskeleton"/>
    <property type="evidence" value="ECO:0007669"/>
    <property type="project" value="UniProtKB-SubCell"/>
</dbReference>
<dbReference type="FunFam" id="3.40.850.10:FF:000073">
    <property type="entry name" value="Kinesin-like protein"/>
    <property type="match status" value="1"/>
</dbReference>
<keyword evidence="2" id="KW-0963">Cytoplasm</keyword>
<evidence type="ECO:0000256" key="2">
    <source>
        <dbReference type="ARBA" id="ARBA00022490"/>
    </source>
</evidence>
<evidence type="ECO:0000256" key="1">
    <source>
        <dbReference type="ARBA" id="ARBA00004245"/>
    </source>
</evidence>
<comment type="subcellular location">
    <subcellularLocation>
        <location evidence="1">Cytoplasm</location>
        <location evidence="1">Cytoskeleton</location>
    </subcellularLocation>
</comment>
<feature type="domain" description="Kinesin motor" evidence="16">
    <location>
        <begin position="214"/>
        <end position="568"/>
    </location>
</feature>
<feature type="binding site" evidence="13">
    <location>
        <begin position="294"/>
        <end position="301"/>
    </location>
    <ligand>
        <name>ATP</name>
        <dbReference type="ChEBI" id="CHEBI:30616"/>
    </ligand>
</feature>
<evidence type="ECO:0000256" key="12">
    <source>
        <dbReference type="ARBA" id="ARBA00074598"/>
    </source>
</evidence>
<dbReference type="InterPro" id="IPR036961">
    <property type="entry name" value="Kinesin_motor_dom_sf"/>
</dbReference>
<reference evidence="18" key="1">
    <citation type="journal article" date="2023" name="Mol. Phylogenet. Evol.">
        <title>Genome-scale phylogeny and comparative genomics of the fungal order Sordariales.</title>
        <authorList>
            <person name="Hensen N."/>
            <person name="Bonometti L."/>
            <person name="Westerberg I."/>
            <person name="Brannstrom I.O."/>
            <person name="Guillou S."/>
            <person name="Cros-Aarteil S."/>
            <person name="Calhoun S."/>
            <person name="Haridas S."/>
            <person name="Kuo A."/>
            <person name="Mondo S."/>
            <person name="Pangilinan J."/>
            <person name="Riley R."/>
            <person name="LaButti K."/>
            <person name="Andreopoulos B."/>
            <person name="Lipzen A."/>
            <person name="Chen C."/>
            <person name="Yan M."/>
            <person name="Daum C."/>
            <person name="Ng V."/>
            <person name="Clum A."/>
            <person name="Steindorff A."/>
            <person name="Ohm R.A."/>
            <person name="Martin F."/>
            <person name="Silar P."/>
            <person name="Natvig D.O."/>
            <person name="Lalanne C."/>
            <person name="Gautier V."/>
            <person name="Ament-Velasquez S.L."/>
            <person name="Kruys A."/>
            <person name="Hutchinson M.I."/>
            <person name="Powell A.J."/>
            <person name="Barry K."/>
            <person name="Miller A.N."/>
            <person name="Grigoriev I.V."/>
            <person name="Debuchy R."/>
            <person name="Gladieux P."/>
            <person name="Hiltunen Thoren M."/>
            <person name="Johannesson H."/>
        </authorList>
    </citation>
    <scope>NUCLEOTIDE SEQUENCE [LARGE SCALE GENOMIC DNA]</scope>
    <source>
        <strain evidence="18">CBS 284.82</strain>
    </source>
</reference>
<comment type="caution">
    <text evidence="17">The sequence shown here is derived from an EMBL/GenBank/DDBJ whole genome shotgun (WGS) entry which is preliminary data.</text>
</comment>
<dbReference type="InterPro" id="IPR027417">
    <property type="entry name" value="P-loop_NTPase"/>
</dbReference>
<evidence type="ECO:0000259" key="16">
    <source>
        <dbReference type="PROSITE" id="PS50067"/>
    </source>
</evidence>
<keyword evidence="6 13" id="KW-0067">ATP-binding</keyword>
<feature type="compositionally biased region" description="Polar residues" evidence="15">
    <location>
        <begin position="124"/>
        <end position="141"/>
    </location>
</feature>
<feature type="compositionally biased region" description="Basic and acidic residues" evidence="15">
    <location>
        <begin position="843"/>
        <end position="861"/>
    </location>
</feature>
<dbReference type="GO" id="GO:0005524">
    <property type="term" value="F:ATP binding"/>
    <property type="evidence" value="ECO:0007669"/>
    <property type="project" value="UniProtKB-UniRule"/>
</dbReference>
<evidence type="ECO:0000256" key="10">
    <source>
        <dbReference type="ARBA" id="ARBA00023306"/>
    </source>
</evidence>
<feature type="region of interest" description="Disordered" evidence="15">
    <location>
        <begin position="1"/>
        <end position="237"/>
    </location>
</feature>
<dbReference type="Gene3D" id="3.40.850.10">
    <property type="entry name" value="Kinesin motor domain"/>
    <property type="match status" value="1"/>
</dbReference>
<sequence length="1001" mass="107627">MSTALPKPARPSNGPPKIALPALPVSKTRKSTGNLAATYNKSTPTTPKTGLRAPSASLLPPASPISTGSLPQPRSVSGVNAAGRTIRKTVSINSFPQPPRGDGRISSLPPSPLSTSVPSRKIRTPTTPTYQLSNVTPSFLNGTGDGKSISRQAATRNSDGLISVASPPQSRSSSAQDSYSTSATQYDDVNDMAPPRTDGAMSGKRTSKSDGKGNVLVSVRVRPDAGGNDSRPDGEWNVDGRKSLIAYKGKEGGDYFYDNVFAAHDDNSRVYDHCAKRLVRRVMEGYHGTVFAYGMTGTGKTFSMQGTASSPGVIPLAITDIFSYIRETPSREFLLRVSYLEIYNEKIQDLLSMPTGNGAGAGQQQEEIKLREDAKRGVYASPLKEEIVQSPTQLLRVIARGDQARRTASTQFNARSSRSHAVVQIVVESRERVPGGPGDSKRQGLLPGGVRVSTLSLIDLAGSEKAAESKERRQEGSHINKSLLTLGTVIAKLSEHKDKDGKPTDKDGKHLPYRDSKLTRLLQGALSGNSLVSILCTIAVGAGGAAASTTNINETLNTLKFASRAKNSIVSHAKRAEEALGVGGDGNARVLLERYRMEIMELRKELDTQAKTNNKKDFEEEKERDAEEERAREKEAELRHEEQMLEMQLARTALKERIDHLNRLILSSKSIGVNASGSFSALGIHPRYSQGSIRSSMATSNGTKLGLERTESMTSSASTIGRKSASHRSSGGAEQPPAVVEDDDSMGEFGDGTASLTSQNRALQADLADKNRYIQTLEKRLLQARRASSSRTSVGLASNKGIMVGEDHSVATLIKEKDAEIAELRARLDDKDRMLAALRTAARSRDNADRVESRVESRSEVRTSQILDSNPGPAPTGSPPAAPSLLRQVSHLRGRTKSVDEMSKMLDEMIQDRVESGAIIRGTRGSMRVASSESRDRNNNKEAPPPPPPPSMPLPPPPVGPPPSSSPPPPAVGPPIQLQLLSRQRASFISEQPQKPLALEV</sequence>
<gene>
    <name evidence="17" type="ORF">C8A01DRAFT_44465</name>
</gene>
<dbReference type="PANTHER" id="PTHR47968">
    <property type="entry name" value="CENTROMERE PROTEIN E"/>
    <property type="match status" value="1"/>
</dbReference>
<feature type="compositionally biased region" description="Polar residues" evidence="15">
    <location>
        <begin position="149"/>
        <end position="160"/>
    </location>
</feature>
<evidence type="ECO:0000256" key="15">
    <source>
        <dbReference type="SAM" id="MobiDB-lite"/>
    </source>
</evidence>
<keyword evidence="4 13" id="KW-0547">Nucleotide-binding</keyword>
<feature type="region of interest" description="Disordered" evidence="15">
    <location>
        <begin position="608"/>
        <end position="637"/>
    </location>
</feature>
<accession>A0AAN6PQ64</accession>
<dbReference type="EMBL" id="MU854339">
    <property type="protein sequence ID" value="KAK4042580.1"/>
    <property type="molecule type" value="Genomic_DNA"/>
</dbReference>
<feature type="coiled-coil region" evidence="14">
    <location>
        <begin position="814"/>
        <end position="841"/>
    </location>
</feature>
<dbReference type="InterPro" id="IPR027640">
    <property type="entry name" value="Kinesin-like_fam"/>
</dbReference>
<feature type="region of interest" description="Disordered" evidence="15">
    <location>
        <begin position="692"/>
        <end position="754"/>
    </location>
</feature>
<evidence type="ECO:0000256" key="8">
    <source>
        <dbReference type="ARBA" id="ARBA00023175"/>
    </source>
</evidence>
<evidence type="ECO:0000313" key="18">
    <source>
        <dbReference type="Proteomes" id="UP001303115"/>
    </source>
</evidence>
<feature type="compositionally biased region" description="Low complexity" evidence="15">
    <location>
        <begin position="163"/>
        <end position="185"/>
    </location>
</feature>
<name>A0AAN6PQ64_9PEZI</name>
<dbReference type="Pfam" id="PF00225">
    <property type="entry name" value="Kinesin"/>
    <property type="match status" value="1"/>
</dbReference>
<dbReference type="PROSITE" id="PS00411">
    <property type="entry name" value="KINESIN_MOTOR_1"/>
    <property type="match status" value="1"/>
</dbReference>
<feature type="compositionally biased region" description="Pro residues" evidence="15">
    <location>
        <begin position="872"/>
        <end position="882"/>
    </location>
</feature>
<dbReference type="GO" id="GO:0007018">
    <property type="term" value="P:microtubule-based movement"/>
    <property type="evidence" value="ECO:0007669"/>
    <property type="project" value="InterPro"/>
</dbReference>
<keyword evidence="10" id="KW-0131">Cell cycle</keyword>